<accession>A0A3Q0J794</accession>
<dbReference type="PANTHER" id="PTHR11852:SF0">
    <property type="entry name" value="PLATELET-ACTIVATING FACTOR ACETYLHYDROLASE IB SUBUNIT BETA HOMOLOG"/>
    <property type="match status" value="1"/>
</dbReference>
<dbReference type="STRING" id="121845.A0A3Q0J794"/>
<dbReference type="RefSeq" id="XP_026682585.1">
    <property type="nucleotide sequence ID" value="XM_026826784.1"/>
</dbReference>
<dbReference type="Proteomes" id="UP000079169">
    <property type="component" value="Unplaced"/>
</dbReference>
<gene>
    <name evidence="2" type="primary">LOC113469235</name>
</gene>
<dbReference type="PaxDb" id="121845-A0A3Q0J794"/>
<keyword evidence="1" id="KW-1185">Reference proteome</keyword>
<proteinExistence type="predicted"/>
<dbReference type="KEGG" id="dci:113469235"/>
<dbReference type="Gene3D" id="3.40.50.1110">
    <property type="entry name" value="SGNH hydrolase"/>
    <property type="match status" value="1"/>
</dbReference>
<dbReference type="GeneID" id="113469235"/>
<dbReference type="SUPFAM" id="SSF52266">
    <property type="entry name" value="SGNH hydrolase"/>
    <property type="match status" value="1"/>
</dbReference>
<evidence type="ECO:0000313" key="1">
    <source>
        <dbReference type="Proteomes" id="UP000079169"/>
    </source>
</evidence>
<evidence type="ECO:0000313" key="2">
    <source>
        <dbReference type="RefSeq" id="XP_026682585.1"/>
    </source>
</evidence>
<reference evidence="2" key="1">
    <citation type="submission" date="2025-08" db="UniProtKB">
        <authorList>
            <consortium name="RefSeq"/>
        </authorList>
    </citation>
    <scope>IDENTIFICATION</scope>
</reference>
<protein>
    <submittedName>
        <fullName evidence="2">Platelet-activating factor acetylhydrolase IB subunit beta-like</fullName>
    </submittedName>
</protein>
<name>A0A3Q0J794_DIACI</name>
<organism evidence="1 2">
    <name type="scientific">Diaphorina citri</name>
    <name type="common">Asian citrus psyllid</name>
    <dbReference type="NCBI Taxonomy" id="121845"/>
    <lineage>
        <taxon>Eukaryota</taxon>
        <taxon>Metazoa</taxon>
        <taxon>Ecdysozoa</taxon>
        <taxon>Arthropoda</taxon>
        <taxon>Hexapoda</taxon>
        <taxon>Insecta</taxon>
        <taxon>Pterygota</taxon>
        <taxon>Neoptera</taxon>
        <taxon>Paraneoptera</taxon>
        <taxon>Hemiptera</taxon>
        <taxon>Sternorrhyncha</taxon>
        <taxon>Psylloidea</taxon>
        <taxon>Psyllidae</taxon>
        <taxon>Diaphorininae</taxon>
        <taxon>Diaphorina</taxon>
    </lineage>
</organism>
<dbReference type="InterPro" id="IPR036514">
    <property type="entry name" value="SGNH_hydro_sf"/>
</dbReference>
<sequence length="137" mass="15678">MSQHEQHLLLAKESEPDVIFIGDTVLNYLGQTQTWRELFEPLHCINFSIGFEKIQNTLWRIEDGILDNIKPKVVVILVGSNNVSDSPENIADGIIELVRVVQSKLPSAYIVLTELLPRGRNRNPLWEKFFAVNKLLK</sequence>
<dbReference type="PANTHER" id="PTHR11852">
    <property type="entry name" value="PLATELET-ACTIVATING FACTOR ACETYLHYDROLASE"/>
    <property type="match status" value="1"/>
</dbReference>
<dbReference type="AlphaFoldDB" id="A0A3Q0J794"/>